<dbReference type="RefSeq" id="WP_161494039.1">
    <property type="nucleotide sequence ID" value="NZ_AP017315.1"/>
</dbReference>
<organism evidence="2 3">
    <name type="scientific">Microcella alkaliphila</name>
    <dbReference type="NCBI Taxonomy" id="279828"/>
    <lineage>
        <taxon>Bacteria</taxon>
        <taxon>Bacillati</taxon>
        <taxon>Actinomycetota</taxon>
        <taxon>Actinomycetes</taxon>
        <taxon>Micrococcales</taxon>
        <taxon>Microbacteriaceae</taxon>
        <taxon>Microcella</taxon>
    </lineage>
</organism>
<dbReference type="PANTHER" id="PTHR30492:SF0">
    <property type="entry name" value="METHYLGLYOXAL SYNTHASE"/>
    <property type="match status" value="1"/>
</dbReference>
<dbReference type="InterPro" id="IPR017438">
    <property type="entry name" value="ATP-NAD_kinase_N"/>
</dbReference>
<feature type="domain" description="DAGKc" evidence="1">
    <location>
        <begin position="7"/>
        <end position="138"/>
    </location>
</feature>
<dbReference type="PANTHER" id="PTHR30492">
    <property type="entry name" value="METHYLGLYOXAL SYNTHASE"/>
    <property type="match status" value="1"/>
</dbReference>
<dbReference type="PROSITE" id="PS50146">
    <property type="entry name" value="DAGK"/>
    <property type="match status" value="1"/>
</dbReference>
<name>A0A0U5BIB1_9MICO</name>
<dbReference type="InterPro" id="IPR016064">
    <property type="entry name" value="NAD/diacylglycerol_kinase_sf"/>
</dbReference>
<accession>A0A0U5BIB1</accession>
<dbReference type="InterPro" id="IPR045540">
    <property type="entry name" value="YegS/DAGK_C"/>
</dbReference>
<dbReference type="InterPro" id="IPR004363">
    <property type="entry name" value="Methylgl_synth"/>
</dbReference>
<evidence type="ECO:0000313" key="3">
    <source>
        <dbReference type="Proteomes" id="UP000218965"/>
    </source>
</evidence>
<dbReference type="Gene3D" id="3.40.50.10330">
    <property type="entry name" value="Probable inorganic polyphosphate/atp-NAD kinase, domain 1"/>
    <property type="match status" value="1"/>
</dbReference>
<dbReference type="Proteomes" id="UP000218965">
    <property type="component" value="Chromosome"/>
</dbReference>
<protein>
    <submittedName>
        <fullName evidence="2">Putative diacylglycerol kinase</fullName>
    </submittedName>
</protein>
<dbReference type="EMBL" id="AP017315">
    <property type="protein sequence ID" value="BAU31285.1"/>
    <property type="molecule type" value="Genomic_DNA"/>
</dbReference>
<dbReference type="GO" id="GO:0008929">
    <property type="term" value="F:methylglyoxal synthase activity"/>
    <property type="evidence" value="ECO:0007669"/>
    <property type="project" value="InterPro"/>
</dbReference>
<sequence length="328" mass="35414">MPPAPRPAQRRIAVVYNPIKVDIERLQEMVREREASHGYAPTLWLETTPEEPGQNLARKAATENVDAVLVAGGDGTVRAASEGLIDSGLPMTLLPAGTGNLLARNLGISVNRMDEAVDTVFDGEDRAIDAGIATIIRPDGAEEAHAFIVMIGIGIDAKMIAATNPELKKRVGWLAYVEAIARIVRDVDAVRLTYTLDGSSPRSTSVHTLLVGNCGALPGGVLLMPDAEIDDGLLDIVGMRPRNFAGWVRVSTAVFWENGVLRKTRAGRRLLAGNKPVRGLRYFQGRRATLRFEKPEEFEIDGEGMGLVTGVDVKVAPASLIVRAPKKR</sequence>
<dbReference type="GO" id="GO:0016301">
    <property type="term" value="F:kinase activity"/>
    <property type="evidence" value="ECO:0007669"/>
    <property type="project" value="UniProtKB-KW"/>
</dbReference>
<dbReference type="SUPFAM" id="SSF111331">
    <property type="entry name" value="NAD kinase/diacylglycerol kinase-like"/>
    <property type="match status" value="1"/>
</dbReference>
<reference evidence="3" key="1">
    <citation type="submission" date="2015-12" db="EMBL/GenBank/DDBJ databases">
        <authorList>
            <person name="Shamseldin A."/>
            <person name="Moawad H."/>
            <person name="Abd El-Rahim W.M."/>
            <person name="Sadowsky M.J."/>
        </authorList>
    </citation>
    <scope>NUCLEOTIDE SEQUENCE [LARGE SCALE GENOMIC DNA]</scope>
    <source>
        <strain evidence="3">JAM AC0309</strain>
    </source>
</reference>
<keyword evidence="2" id="KW-0418">Kinase</keyword>
<evidence type="ECO:0000259" key="1">
    <source>
        <dbReference type="PROSITE" id="PS50146"/>
    </source>
</evidence>
<keyword evidence="2" id="KW-0808">Transferase</keyword>
<dbReference type="InterPro" id="IPR001206">
    <property type="entry name" value="Diacylglycerol_kinase_cat_dom"/>
</dbReference>
<dbReference type="GO" id="GO:0019242">
    <property type="term" value="P:methylglyoxal biosynthetic process"/>
    <property type="evidence" value="ECO:0007669"/>
    <property type="project" value="InterPro"/>
</dbReference>
<reference evidence="2 3" key="2">
    <citation type="submission" date="2016-01" db="EMBL/GenBank/DDBJ databases">
        <title>Microcella alkaliphila JAM AC0309 whole genome shotgun sequence.</title>
        <authorList>
            <person name="Kurata A."/>
            <person name="Hirose Y."/>
            <person name="Kishimoto N."/>
            <person name="Kobayashi T."/>
        </authorList>
    </citation>
    <scope>NUCLEOTIDE SEQUENCE [LARGE SCALE GENOMIC DNA]</scope>
    <source>
        <strain evidence="2 3">JAM AC0309</strain>
    </source>
</reference>
<gene>
    <name evidence="2" type="ORF">MalAC0309_0410</name>
</gene>
<dbReference type="Gene3D" id="2.60.200.40">
    <property type="match status" value="1"/>
</dbReference>
<dbReference type="GO" id="GO:0005829">
    <property type="term" value="C:cytosol"/>
    <property type="evidence" value="ECO:0007669"/>
    <property type="project" value="TreeGrafter"/>
</dbReference>
<proteinExistence type="predicted"/>
<dbReference type="Pfam" id="PF19279">
    <property type="entry name" value="YegS_C"/>
    <property type="match status" value="1"/>
</dbReference>
<evidence type="ECO:0000313" key="2">
    <source>
        <dbReference type="EMBL" id="BAU31285.1"/>
    </source>
</evidence>
<dbReference type="AlphaFoldDB" id="A0A0U5BIB1"/>
<dbReference type="Pfam" id="PF00781">
    <property type="entry name" value="DAGK_cat"/>
    <property type="match status" value="1"/>
</dbReference>
<dbReference type="KEGG" id="malk:MalAC0309_0410"/>